<evidence type="ECO:0000259" key="6">
    <source>
        <dbReference type="Pfam" id="PF13458"/>
    </source>
</evidence>
<dbReference type="PRINTS" id="PR00337">
    <property type="entry name" value="LEUILEVALBP"/>
</dbReference>
<evidence type="ECO:0000313" key="7">
    <source>
        <dbReference type="EMBL" id="SMP41062.1"/>
    </source>
</evidence>
<dbReference type="Pfam" id="PF13458">
    <property type="entry name" value="Peripla_BP_6"/>
    <property type="match status" value="1"/>
</dbReference>
<gene>
    <name evidence="7" type="ORF">SAMN06265222_101528</name>
</gene>
<name>A0ABY1PTP0_9BACT</name>
<evidence type="ECO:0000256" key="4">
    <source>
        <dbReference type="ARBA" id="ARBA00022970"/>
    </source>
</evidence>
<accession>A0ABY1PTP0</accession>
<dbReference type="Gene3D" id="3.40.50.2300">
    <property type="match status" value="2"/>
</dbReference>
<dbReference type="CDD" id="cd19978">
    <property type="entry name" value="PBP1_ABC_ligand_binding-like"/>
    <property type="match status" value="1"/>
</dbReference>
<evidence type="ECO:0000256" key="1">
    <source>
        <dbReference type="ARBA" id="ARBA00010062"/>
    </source>
</evidence>
<dbReference type="EMBL" id="FXUG01000001">
    <property type="protein sequence ID" value="SMP41062.1"/>
    <property type="molecule type" value="Genomic_DNA"/>
</dbReference>
<protein>
    <submittedName>
        <fullName evidence="7">Amino acid/amide ABC transporter substrate-binding protein, HAAT family</fullName>
    </submittedName>
</protein>
<organism evidence="7 8">
    <name type="scientific">Neorhodopirellula lusitana</name>
    <dbReference type="NCBI Taxonomy" id="445327"/>
    <lineage>
        <taxon>Bacteria</taxon>
        <taxon>Pseudomonadati</taxon>
        <taxon>Planctomycetota</taxon>
        <taxon>Planctomycetia</taxon>
        <taxon>Pirellulales</taxon>
        <taxon>Pirellulaceae</taxon>
        <taxon>Neorhodopirellula</taxon>
    </lineage>
</organism>
<comment type="similarity">
    <text evidence="1">Belongs to the leucine-binding protein family.</text>
</comment>
<keyword evidence="8" id="KW-1185">Reference proteome</keyword>
<reference evidence="7 8" key="1">
    <citation type="submission" date="2017-05" db="EMBL/GenBank/DDBJ databases">
        <authorList>
            <person name="Varghese N."/>
            <person name="Submissions S."/>
        </authorList>
    </citation>
    <scope>NUCLEOTIDE SEQUENCE [LARGE SCALE GENOMIC DNA]</scope>
    <source>
        <strain evidence="7 8">DSM 25457</strain>
    </source>
</reference>
<evidence type="ECO:0000313" key="8">
    <source>
        <dbReference type="Proteomes" id="UP001158067"/>
    </source>
</evidence>
<dbReference type="PANTHER" id="PTHR47235:SF1">
    <property type="entry name" value="BLR6548 PROTEIN"/>
    <property type="match status" value="1"/>
</dbReference>
<evidence type="ECO:0000256" key="3">
    <source>
        <dbReference type="ARBA" id="ARBA00022729"/>
    </source>
</evidence>
<feature type="domain" description="Leucine-binding protein" evidence="6">
    <location>
        <begin position="43"/>
        <end position="390"/>
    </location>
</feature>
<comment type="caution">
    <text evidence="7">The sequence shown here is derived from an EMBL/GenBank/DDBJ whole genome shotgun (WGS) entry which is preliminary data.</text>
</comment>
<dbReference type="Proteomes" id="UP001158067">
    <property type="component" value="Unassembled WGS sequence"/>
</dbReference>
<keyword evidence="2" id="KW-0813">Transport</keyword>
<proteinExistence type="inferred from homology"/>
<dbReference type="InterPro" id="IPR000709">
    <property type="entry name" value="Leu_Ile_Val-bd"/>
</dbReference>
<dbReference type="SUPFAM" id="SSF53822">
    <property type="entry name" value="Periplasmic binding protein-like I"/>
    <property type="match status" value="1"/>
</dbReference>
<feature type="signal peptide" evidence="5">
    <location>
        <begin position="1"/>
        <end position="31"/>
    </location>
</feature>
<evidence type="ECO:0000256" key="5">
    <source>
        <dbReference type="SAM" id="SignalP"/>
    </source>
</evidence>
<keyword evidence="3 5" id="KW-0732">Signal</keyword>
<sequence length="409" mass="44601">MRIHRILPSVRTWLPALVICICAMASVQSFAKVPEQTPRFVMGMSTALSGPAADLGTNMQIGVEIAFQEANLNGGIQGEPISLIAYDDGYEPSQTIINMRRLIEQDNVLGIIGNVGTPTAIAAVPIASETRTPFIGAYSGADILRRSPPTRYVINYRASYAEETAAMVNALVKHAKIKPSEIAFFTQRDAYGDAGFIGGIQALKMHGVRKAKDIAHGRFERNTLSVEIGLAEIMLHQVPPKAIIMVGTYAPCAKFIQRAKAMDYDGLFLNVSFVGSVSLAKALGDDSNGVIITQVVPHPESDIPIAVQYREAMDRLDKSQHERSFGSLEGYIAARILLCALHSTHFTCGRESVIESFEALGKFEMGFTQPLELSDIDHQASHMVWPTMLRNGAVVSIEWSDLSEGNLHE</sequence>
<feature type="chain" id="PRO_5047310967" evidence="5">
    <location>
        <begin position="32"/>
        <end position="409"/>
    </location>
</feature>
<dbReference type="PANTHER" id="PTHR47235">
    <property type="entry name" value="BLR6548 PROTEIN"/>
    <property type="match status" value="1"/>
</dbReference>
<evidence type="ECO:0000256" key="2">
    <source>
        <dbReference type="ARBA" id="ARBA00022448"/>
    </source>
</evidence>
<dbReference type="InterPro" id="IPR028081">
    <property type="entry name" value="Leu-bd"/>
</dbReference>
<keyword evidence="4" id="KW-0029">Amino-acid transport</keyword>
<dbReference type="InterPro" id="IPR028082">
    <property type="entry name" value="Peripla_BP_I"/>
</dbReference>